<comment type="caution">
    <text evidence="1">The sequence shown here is derived from an EMBL/GenBank/DDBJ whole genome shotgun (WGS) entry which is preliminary data.</text>
</comment>
<evidence type="ECO:0000313" key="1">
    <source>
        <dbReference type="EMBL" id="CAK7322866.1"/>
    </source>
</evidence>
<accession>A0AAV1QS85</accession>
<dbReference type="Proteomes" id="UP001314170">
    <property type="component" value="Unassembled WGS sequence"/>
</dbReference>
<dbReference type="EMBL" id="CAWUPB010000030">
    <property type="protein sequence ID" value="CAK7322866.1"/>
    <property type="molecule type" value="Genomic_DNA"/>
</dbReference>
<reference evidence="1 2" key="1">
    <citation type="submission" date="2024-01" db="EMBL/GenBank/DDBJ databases">
        <authorList>
            <person name="Waweru B."/>
        </authorList>
    </citation>
    <scope>NUCLEOTIDE SEQUENCE [LARGE SCALE GENOMIC DNA]</scope>
</reference>
<evidence type="ECO:0000313" key="2">
    <source>
        <dbReference type="Proteomes" id="UP001314170"/>
    </source>
</evidence>
<proteinExistence type="predicted"/>
<gene>
    <name evidence="1" type="ORF">DCAF_LOCUS478</name>
</gene>
<organism evidence="1 2">
    <name type="scientific">Dovyalis caffra</name>
    <dbReference type="NCBI Taxonomy" id="77055"/>
    <lineage>
        <taxon>Eukaryota</taxon>
        <taxon>Viridiplantae</taxon>
        <taxon>Streptophyta</taxon>
        <taxon>Embryophyta</taxon>
        <taxon>Tracheophyta</taxon>
        <taxon>Spermatophyta</taxon>
        <taxon>Magnoliopsida</taxon>
        <taxon>eudicotyledons</taxon>
        <taxon>Gunneridae</taxon>
        <taxon>Pentapetalae</taxon>
        <taxon>rosids</taxon>
        <taxon>fabids</taxon>
        <taxon>Malpighiales</taxon>
        <taxon>Salicaceae</taxon>
        <taxon>Flacourtieae</taxon>
        <taxon>Dovyalis</taxon>
    </lineage>
</organism>
<sequence length="179" mass="20446">MTYVLNRGSYRAIDIHADISVHEKKLQEIEQKETAAGNKVELDKSVSAMRCNFNEVRLKIEERVLKNPLKNKDFERTADRFVTTAAKRECRHDSSAGAVIHKKLRARCFGFIKPREVVVRSLNCNSRGLEMVRHTLQKENVHDNDDSAKVILLLLLIVDAQKQQHVKIIAVANEETTVT</sequence>
<name>A0AAV1QS85_9ROSI</name>
<dbReference type="AlphaFoldDB" id="A0AAV1QS85"/>
<keyword evidence="2" id="KW-1185">Reference proteome</keyword>
<protein>
    <submittedName>
        <fullName evidence="1">Uncharacterized protein</fullName>
    </submittedName>
</protein>